<feature type="compositionally biased region" description="Basic and acidic residues" evidence="1">
    <location>
        <begin position="252"/>
        <end position="261"/>
    </location>
</feature>
<feature type="region of interest" description="Disordered" evidence="1">
    <location>
        <begin position="1"/>
        <end position="53"/>
    </location>
</feature>
<dbReference type="Proteomes" id="UP000016935">
    <property type="component" value="Unassembled WGS sequence"/>
</dbReference>
<feature type="compositionally biased region" description="Basic and acidic residues" evidence="1">
    <location>
        <begin position="443"/>
        <end position="452"/>
    </location>
</feature>
<dbReference type="AlphaFoldDB" id="R0KVR5"/>
<feature type="region of interest" description="Disordered" evidence="1">
    <location>
        <begin position="100"/>
        <end position="207"/>
    </location>
</feature>
<proteinExistence type="predicted"/>
<feature type="region of interest" description="Disordered" evidence="1">
    <location>
        <begin position="236"/>
        <end position="275"/>
    </location>
</feature>
<dbReference type="EMBL" id="KB908481">
    <property type="protein sequence ID" value="EOA91852.1"/>
    <property type="molecule type" value="Genomic_DNA"/>
</dbReference>
<sequence length="799" mass="87217">MDPTRDANEYPFSYEDDDDDDDDDDPAAPPPDIHSKLRALPTHRSNKTKVRGLERMINAGDVLHRVVGERSAEPFPAPPAMPVGLETELLEGLQEYGLNAERMKREEEEKEKEAASRVPCEEEEEEEEEEEAAGAALQEESSSSVEWDAGIEEEEIVGSSSSPSLPSLPPTGGDKGKGKCPVGAEDDPGDPMEGVESTGHLHGTTATPEQLFMGPIEDIGGGMHVDEEVGSVRMCGEASGSAATHTPAENAASRDKGKGRALEFPSGPAPGPTPLAFPSFGSFDYVRSSPPGGSSAFAGYGLASGLFDVFARFRVPPSKSSSSDHAEQSIGYDALFGPSLHAAASSSGSSSSSSSPAPLFPSPRFGREAWDDDNANAGQSSSLRVTVNPSSLSPAFSNQNFFQGTLQPRRPVNRPKIVITPATPTGSPPKRKRELPPDDDDGEPPRPPRKDTFNYNTSGLPVLPASSKALWTTSFTGHTPGLLNTLLTWTHAMRSLSHRLRNYRAFAAHPAFPLLIMPPIYERLVSVGFYSNSSNNTAAHEEVRFLGPDDAAEMVYAEVDVFRTNADVSALHEKERRNSAYANMMKRFGLSEEMGSGDEEPSRRMDQTHLVMTGEGRWAYIFIRGHTMGKGKEPQQQQQQQEGENKQGDEHKQEEEVAPHVVLAWHCSARTQGYTGLHTVLPDPDLPVQLPNPLPPSTQSLRRFVSLQNMRNQVDRVNRLHRELRSASSSEPPKPNALDVAQDVVGAKMFQRTVVKFEKSGSVPLIDGYRVDVRRFRAWMDAVGRGEGKIVFWREFSRT</sequence>
<dbReference type="OrthoDB" id="3800839at2759"/>
<evidence type="ECO:0000313" key="2">
    <source>
        <dbReference type="EMBL" id="EOA91852.1"/>
    </source>
</evidence>
<protein>
    <submittedName>
        <fullName evidence="2">Uncharacterized protein</fullName>
    </submittedName>
</protein>
<feature type="compositionally biased region" description="Basic and acidic residues" evidence="1">
    <location>
        <begin position="101"/>
        <end position="115"/>
    </location>
</feature>
<reference evidence="2 3" key="2">
    <citation type="journal article" date="2013" name="PLoS Genet.">
        <title>Comparative genome structure, secondary metabolite, and effector coding capacity across Cochliobolus pathogens.</title>
        <authorList>
            <person name="Condon B.J."/>
            <person name="Leng Y."/>
            <person name="Wu D."/>
            <person name="Bushley K.E."/>
            <person name="Ohm R.A."/>
            <person name="Otillar R."/>
            <person name="Martin J."/>
            <person name="Schackwitz W."/>
            <person name="Grimwood J."/>
            <person name="MohdZainudin N."/>
            <person name="Xue C."/>
            <person name="Wang R."/>
            <person name="Manning V.A."/>
            <person name="Dhillon B."/>
            <person name="Tu Z.J."/>
            <person name="Steffenson B.J."/>
            <person name="Salamov A."/>
            <person name="Sun H."/>
            <person name="Lowry S."/>
            <person name="LaButti K."/>
            <person name="Han J."/>
            <person name="Copeland A."/>
            <person name="Lindquist E."/>
            <person name="Barry K."/>
            <person name="Schmutz J."/>
            <person name="Baker S.E."/>
            <person name="Ciuffetti L.M."/>
            <person name="Grigoriev I.V."/>
            <person name="Zhong S."/>
            <person name="Turgeon B.G."/>
        </authorList>
    </citation>
    <scope>NUCLEOTIDE SEQUENCE [LARGE SCALE GENOMIC DNA]</scope>
    <source>
        <strain evidence="3">28A</strain>
    </source>
</reference>
<gene>
    <name evidence="2" type="ORF">SETTUDRAFT_30355</name>
</gene>
<feature type="region of interest" description="Disordered" evidence="1">
    <location>
        <begin position="341"/>
        <end position="458"/>
    </location>
</feature>
<accession>R0KVR5</accession>
<evidence type="ECO:0000313" key="3">
    <source>
        <dbReference type="Proteomes" id="UP000016935"/>
    </source>
</evidence>
<keyword evidence="3" id="KW-1185">Reference proteome</keyword>
<feature type="compositionally biased region" description="Acidic residues" evidence="1">
    <location>
        <begin position="14"/>
        <end position="26"/>
    </location>
</feature>
<dbReference type="GeneID" id="19403429"/>
<feature type="region of interest" description="Disordered" evidence="1">
    <location>
        <begin position="629"/>
        <end position="655"/>
    </location>
</feature>
<organism evidence="2 3">
    <name type="scientific">Exserohilum turcicum (strain 28A)</name>
    <name type="common">Northern leaf blight fungus</name>
    <name type="synonym">Setosphaeria turcica</name>
    <dbReference type="NCBI Taxonomy" id="671987"/>
    <lineage>
        <taxon>Eukaryota</taxon>
        <taxon>Fungi</taxon>
        <taxon>Dikarya</taxon>
        <taxon>Ascomycota</taxon>
        <taxon>Pezizomycotina</taxon>
        <taxon>Dothideomycetes</taxon>
        <taxon>Pleosporomycetidae</taxon>
        <taxon>Pleosporales</taxon>
        <taxon>Pleosporineae</taxon>
        <taxon>Pleosporaceae</taxon>
        <taxon>Exserohilum</taxon>
    </lineage>
</organism>
<evidence type="ECO:0000256" key="1">
    <source>
        <dbReference type="SAM" id="MobiDB-lite"/>
    </source>
</evidence>
<feature type="compositionally biased region" description="Acidic residues" evidence="1">
    <location>
        <begin position="121"/>
        <end position="132"/>
    </location>
</feature>
<feature type="compositionally biased region" description="Low complexity" evidence="1">
    <location>
        <begin position="133"/>
        <end position="144"/>
    </location>
</feature>
<feature type="compositionally biased region" description="Low complexity" evidence="1">
    <location>
        <begin position="341"/>
        <end position="357"/>
    </location>
</feature>
<dbReference type="eggNOG" id="ENOG502RFRA">
    <property type="taxonomic scope" value="Eukaryota"/>
</dbReference>
<dbReference type="HOGENOM" id="CLU_352016_0_0_1"/>
<feature type="compositionally biased region" description="Polar residues" evidence="1">
    <location>
        <begin position="376"/>
        <end position="406"/>
    </location>
</feature>
<dbReference type="RefSeq" id="XP_008020221.1">
    <property type="nucleotide sequence ID" value="XM_008022030.1"/>
</dbReference>
<name>R0KVR5_EXST2</name>
<reference evidence="2 3" key="1">
    <citation type="journal article" date="2012" name="PLoS Pathog.">
        <title>Diverse lifestyles and strategies of plant pathogenesis encoded in the genomes of eighteen Dothideomycetes fungi.</title>
        <authorList>
            <person name="Ohm R.A."/>
            <person name="Feau N."/>
            <person name="Henrissat B."/>
            <person name="Schoch C.L."/>
            <person name="Horwitz B.A."/>
            <person name="Barry K.W."/>
            <person name="Condon B.J."/>
            <person name="Copeland A.C."/>
            <person name="Dhillon B."/>
            <person name="Glaser F."/>
            <person name="Hesse C.N."/>
            <person name="Kosti I."/>
            <person name="LaButti K."/>
            <person name="Lindquist E.A."/>
            <person name="Lucas S."/>
            <person name="Salamov A.A."/>
            <person name="Bradshaw R.E."/>
            <person name="Ciuffetti L."/>
            <person name="Hamelin R.C."/>
            <person name="Kema G.H.J."/>
            <person name="Lawrence C."/>
            <person name="Scott J.A."/>
            <person name="Spatafora J.W."/>
            <person name="Turgeon B.G."/>
            <person name="de Wit P.J.G.M."/>
            <person name="Zhong S."/>
            <person name="Goodwin S.B."/>
            <person name="Grigoriev I.V."/>
        </authorList>
    </citation>
    <scope>NUCLEOTIDE SEQUENCE [LARGE SCALE GENOMIC DNA]</scope>
    <source>
        <strain evidence="3">28A</strain>
    </source>
</reference>
<feature type="compositionally biased region" description="Basic and acidic residues" evidence="1">
    <location>
        <begin position="643"/>
        <end position="655"/>
    </location>
</feature>